<dbReference type="EMBL" id="CP058595">
    <property type="protein sequence ID" value="QLG44771.1"/>
    <property type="molecule type" value="Genomic_DNA"/>
</dbReference>
<accession>A0A7H9AMV2</accession>
<dbReference type="RefSeq" id="WP_179241103.1">
    <property type="nucleotide sequence ID" value="NZ_CP058595.1"/>
</dbReference>
<gene>
    <name evidence="2" type="ORF">HYG79_05210</name>
</gene>
<dbReference type="KEGG" id="cagg:HYG79_05210"/>
<reference evidence="2 3" key="1">
    <citation type="journal article" date="2006" name="Int. J. Syst. Evol. Microbiol.">
        <title>Costertonia aggregata gen. nov., sp. nov., a mesophilic marine bacterium of the family Flavobacteriaceae, isolated from a mature biofilm.</title>
        <authorList>
            <person name="Kwon K.K."/>
            <person name="Lee Y.K."/>
            <person name="Lee H.K."/>
        </authorList>
    </citation>
    <scope>NUCLEOTIDE SEQUENCE [LARGE SCALE GENOMIC DNA]</scope>
    <source>
        <strain evidence="2 3">KCCM 42265</strain>
    </source>
</reference>
<proteinExistence type="predicted"/>
<evidence type="ECO:0000313" key="2">
    <source>
        <dbReference type="EMBL" id="QLG44771.1"/>
    </source>
</evidence>
<dbReference type="Pfam" id="PF13648">
    <property type="entry name" value="Lipocalin_4"/>
    <property type="match status" value="1"/>
</dbReference>
<evidence type="ECO:0000313" key="3">
    <source>
        <dbReference type="Proteomes" id="UP000509302"/>
    </source>
</evidence>
<dbReference type="Proteomes" id="UP000509302">
    <property type="component" value="Chromosome"/>
</dbReference>
<dbReference type="InterPro" id="IPR024311">
    <property type="entry name" value="Lipocalin-like"/>
</dbReference>
<name>A0A7H9AMV2_9FLAO</name>
<keyword evidence="3" id="KW-1185">Reference proteome</keyword>
<protein>
    <submittedName>
        <fullName evidence="2">Lipocalin family protein</fullName>
    </submittedName>
</protein>
<sequence>MKKINQFLILLIGFTLPLNSCSKDESDNEEGKVTLIGQWELSEFKVTENASNPLLPDAEIILSELIATNCKILEYDFRANGEVFSESTILYIGTDPENISCPSGVSDSFSGTWELNGDTLIFNDGQGTESEGARISLSKDRLIIYGEGLSAENLSGTEFVLTRK</sequence>
<evidence type="ECO:0000259" key="1">
    <source>
        <dbReference type="Pfam" id="PF13648"/>
    </source>
</evidence>
<dbReference type="AlphaFoldDB" id="A0A7H9AMV2"/>
<organism evidence="2 3">
    <name type="scientific">Costertonia aggregata</name>
    <dbReference type="NCBI Taxonomy" id="343403"/>
    <lineage>
        <taxon>Bacteria</taxon>
        <taxon>Pseudomonadati</taxon>
        <taxon>Bacteroidota</taxon>
        <taxon>Flavobacteriia</taxon>
        <taxon>Flavobacteriales</taxon>
        <taxon>Flavobacteriaceae</taxon>
        <taxon>Costertonia</taxon>
    </lineage>
</organism>
<feature type="domain" description="Lipocalin-like" evidence="1">
    <location>
        <begin position="35"/>
        <end position="144"/>
    </location>
</feature>